<dbReference type="eggNOG" id="ENOG5031NYP">
    <property type="taxonomic scope" value="Bacteria"/>
</dbReference>
<comment type="caution">
    <text evidence="1">The sequence shown here is derived from an EMBL/GenBank/DDBJ whole genome shotgun (WGS) entry which is preliminary data.</text>
</comment>
<keyword evidence="2" id="KW-1185">Reference proteome</keyword>
<name>V5EYV3_9VIBR</name>
<dbReference type="InterPro" id="IPR010866">
    <property type="entry name" value="A-2_8-polyST"/>
</dbReference>
<evidence type="ECO:0000313" key="2">
    <source>
        <dbReference type="Proteomes" id="UP000017800"/>
    </source>
</evidence>
<dbReference type="Proteomes" id="UP000017800">
    <property type="component" value="Unassembled WGS sequence"/>
</dbReference>
<dbReference type="OrthoDB" id="7846722at2"/>
<evidence type="ECO:0000313" key="1">
    <source>
        <dbReference type="EMBL" id="GAD87974.1"/>
    </source>
</evidence>
<evidence type="ECO:0008006" key="3">
    <source>
        <dbReference type="Google" id="ProtNLM"/>
    </source>
</evidence>
<protein>
    <recommendedName>
        <fullName evidence="3">Glycosyltransferase</fullName>
    </recommendedName>
</protein>
<dbReference type="RefSeq" id="WP_023402401.1">
    <property type="nucleotide sequence ID" value="NZ_BAUJ01000003.1"/>
</dbReference>
<accession>V5EYV3</accession>
<sequence>MNLYICSTLRHVIFSISKAINDKEPTKIIYFFDYQKVKPSTFDQSTLPNNIELVLLSRKLLTKHLRENFLGKITYVFAQWGLTLPKSIRHRLSTQLHTFNPKLYLSSQDINLFLFNNRNKMSRIFSCLVSNYRIIEDGMGNYLDLPVKKSKYILRLLQGKSIKYWNFGEEKKCIQILVLYPNRLHPKIRKKGHKITFLDTEEGNNAILSLFSVATSDIPEIIIATQPFSPSITKKLKCKNIEEYFCMNLVNYCVENGISHALKVHPRERKEKYSSYLSSNKILNEKLPLEVFLLGNKYKPIVLSLNSTAGVGFEEYCERVTLVDDDSTLDSIAENLALWEKKPELLNNQLSEKLSPYLTHSLRK</sequence>
<reference evidence="1 2" key="1">
    <citation type="submission" date="2013-11" db="EMBL/GenBank/DDBJ databases">
        <title>Whole genome shotgun sequence of Vibrio halioticoli NBRC 102217.</title>
        <authorList>
            <person name="Isaki S."/>
            <person name="Kimura A."/>
            <person name="Ohji S."/>
            <person name="Hosoyama A."/>
            <person name="Fujita N."/>
            <person name="Hashimoto M."/>
            <person name="Hosoyama Y."/>
            <person name="Yamazoe A."/>
        </authorList>
    </citation>
    <scope>NUCLEOTIDE SEQUENCE [LARGE SCALE GENOMIC DNA]</scope>
    <source>
        <strain evidence="1 2">NBRC 102217</strain>
    </source>
</reference>
<dbReference type="EMBL" id="BAUJ01000003">
    <property type="protein sequence ID" value="GAD87974.1"/>
    <property type="molecule type" value="Genomic_DNA"/>
</dbReference>
<organism evidence="1 2">
    <name type="scientific">Vibrio halioticoli NBRC 102217</name>
    <dbReference type="NCBI Taxonomy" id="1219072"/>
    <lineage>
        <taxon>Bacteria</taxon>
        <taxon>Pseudomonadati</taxon>
        <taxon>Pseudomonadota</taxon>
        <taxon>Gammaproteobacteria</taxon>
        <taxon>Vibrionales</taxon>
        <taxon>Vibrionaceae</taxon>
        <taxon>Vibrio</taxon>
    </lineage>
</organism>
<dbReference type="AlphaFoldDB" id="V5EYV3"/>
<dbReference type="Pfam" id="PF07388">
    <property type="entry name" value="A-2_8-polyST"/>
    <property type="match status" value="1"/>
</dbReference>
<proteinExistence type="predicted"/>
<gene>
    <name evidence="1" type="ORF">VHA01S_003_00500</name>
</gene>